<organism evidence="2 3">
    <name type="scientific">Liparis tanakae</name>
    <name type="common">Tanaka's snailfish</name>
    <dbReference type="NCBI Taxonomy" id="230148"/>
    <lineage>
        <taxon>Eukaryota</taxon>
        <taxon>Metazoa</taxon>
        <taxon>Chordata</taxon>
        <taxon>Craniata</taxon>
        <taxon>Vertebrata</taxon>
        <taxon>Euteleostomi</taxon>
        <taxon>Actinopterygii</taxon>
        <taxon>Neopterygii</taxon>
        <taxon>Teleostei</taxon>
        <taxon>Neoteleostei</taxon>
        <taxon>Acanthomorphata</taxon>
        <taxon>Eupercaria</taxon>
        <taxon>Perciformes</taxon>
        <taxon>Cottioidei</taxon>
        <taxon>Cottales</taxon>
        <taxon>Liparidae</taxon>
        <taxon>Liparis</taxon>
    </lineage>
</organism>
<feature type="compositionally biased region" description="Basic and acidic residues" evidence="1">
    <location>
        <begin position="134"/>
        <end position="153"/>
    </location>
</feature>
<gene>
    <name evidence="2" type="ORF">EYF80_061532</name>
</gene>
<keyword evidence="3" id="KW-1185">Reference proteome</keyword>
<protein>
    <submittedName>
        <fullName evidence="2">Uncharacterized protein</fullName>
    </submittedName>
</protein>
<feature type="compositionally biased region" description="Polar residues" evidence="1">
    <location>
        <begin position="154"/>
        <end position="163"/>
    </location>
</feature>
<proteinExistence type="predicted"/>
<accession>A0A4Z2EID0</accession>
<dbReference type="Proteomes" id="UP000314294">
    <property type="component" value="Unassembled WGS sequence"/>
</dbReference>
<dbReference type="AlphaFoldDB" id="A0A4Z2EID0"/>
<comment type="caution">
    <text evidence="2">The sequence shown here is derived from an EMBL/GenBank/DDBJ whole genome shotgun (WGS) entry which is preliminary data.</text>
</comment>
<dbReference type="EMBL" id="SRLO01007030">
    <property type="protein sequence ID" value="TNN28320.1"/>
    <property type="molecule type" value="Genomic_DNA"/>
</dbReference>
<evidence type="ECO:0000256" key="1">
    <source>
        <dbReference type="SAM" id="MobiDB-lite"/>
    </source>
</evidence>
<feature type="region of interest" description="Disordered" evidence="1">
    <location>
        <begin position="28"/>
        <end position="62"/>
    </location>
</feature>
<reference evidence="2 3" key="1">
    <citation type="submission" date="2019-03" db="EMBL/GenBank/DDBJ databases">
        <title>First draft genome of Liparis tanakae, snailfish: a comprehensive survey of snailfish specific genes.</title>
        <authorList>
            <person name="Kim W."/>
            <person name="Song I."/>
            <person name="Jeong J.-H."/>
            <person name="Kim D."/>
            <person name="Kim S."/>
            <person name="Ryu S."/>
            <person name="Song J.Y."/>
            <person name="Lee S.K."/>
        </authorList>
    </citation>
    <scope>NUCLEOTIDE SEQUENCE [LARGE SCALE GENOMIC DNA]</scope>
    <source>
        <tissue evidence="2">Muscle</tissue>
    </source>
</reference>
<feature type="region of interest" description="Disordered" evidence="1">
    <location>
        <begin position="134"/>
        <end position="167"/>
    </location>
</feature>
<name>A0A4Z2EID0_9TELE</name>
<feature type="region of interest" description="Disordered" evidence="1">
    <location>
        <begin position="91"/>
        <end position="117"/>
    </location>
</feature>
<evidence type="ECO:0000313" key="3">
    <source>
        <dbReference type="Proteomes" id="UP000314294"/>
    </source>
</evidence>
<evidence type="ECO:0000313" key="2">
    <source>
        <dbReference type="EMBL" id="TNN28320.1"/>
    </source>
</evidence>
<sequence length="218" mass="23914">MERPLPEAPLCYICTSHLHECKAGGKRAAQSGAWPADHLGRGGAPGRRSSEPRSARQKSPRAFLSSTCFQPGRAPYSWRVARRPLCGHSAVTQPLTRPHGARRRHGQTTSSSGWTHLPMSLCTLQGEGTVYRDRKRSEMRHQGQKLKDVDHKQSFSPQSPGQTDKQRLSGGCGGCGACAVSQDTPHVSVPLQYCSTVSMAPFRSESQRMRAEPVLWLS</sequence>